<name>Q65335_NPVAC</name>
<sequence length="121" mass="13913">MPNASIIGIDRLITDCFPSISSKNAYLLSITPIIDNTNTIRYANNNEALSPNCKTAVILFNILIYLIQQLSNGNMYRVLIGFLFVFLYIVYQPFYQAYLHIGHAQQDYMTRWTIGWITLNP</sequence>
<dbReference type="EMBL" id="M96361">
    <property type="protein sequence ID" value="AAA66791.1"/>
    <property type="molecule type" value="Genomic_DNA"/>
</dbReference>
<reference evidence="2" key="3">
    <citation type="journal article" date="1990" name="J. Virol.">
        <title>Regulation of expression of a baculovirus ecdysteroid UDPglucosyltransferase gene.</title>
        <authorList>
            <person name="O'Reilly D.R."/>
            <person name="Miller L.K."/>
        </authorList>
    </citation>
    <scope>NUCLEOTIDE SEQUENCE</scope>
    <source>
        <strain evidence="2">E2</strain>
    </source>
</reference>
<organism evidence="2">
    <name type="scientific">Autographa californica nuclear polyhedrosis virus</name>
    <name type="common">AcMNPV</name>
    <dbReference type="NCBI Taxonomy" id="46015"/>
    <lineage>
        <taxon>Viruses</taxon>
        <taxon>Viruses incertae sedis</taxon>
        <taxon>Naldaviricetes</taxon>
        <taxon>Lefavirales</taxon>
        <taxon>Baculoviridae</taxon>
        <taxon>Alphabaculovirus</taxon>
        <taxon>Alphabaculovirus aucalifornicae</taxon>
    </lineage>
</organism>
<keyword evidence="1" id="KW-0812">Transmembrane</keyword>
<dbReference type="PIR" id="F44221">
    <property type="entry name" value="F44221"/>
</dbReference>
<reference evidence="2" key="2">
    <citation type="journal article" date="1989" name="Virology">
        <title>Insertion of the SfMNPV polyhedrin gene into an AcMNPV polyhedrin deletion mutant during viral infection.</title>
        <authorList>
            <person name="Gonzalez M.A."/>
            <person name="Smith G.E."/>
            <person name="Summers M.D."/>
        </authorList>
    </citation>
    <scope>NUCLEOTIDE SEQUENCE</scope>
    <source>
        <strain evidence="2">E2</strain>
    </source>
</reference>
<keyword evidence="1" id="KW-0472">Membrane</keyword>
<evidence type="ECO:0000256" key="1">
    <source>
        <dbReference type="SAM" id="Phobius"/>
    </source>
</evidence>
<evidence type="ECO:0000313" key="2">
    <source>
        <dbReference type="EMBL" id="AAA66791.1"/>
    </source>
</evidence>
<reference evidence="2" key="5">
    <citation type="journal article" date="1992" name="Virology">
        <title>Sequence, genomic organization of the EcoRI-A fragment of Autographa californica nuclear polyhedrosis virus, and identification of a viral-encoded protein resembling the outer capsid protein VP8 of rotavirus.</title>
        <authorList>
            <person name="Braunagel S.C."/>
            <person name="Daniel K.D."/>
            <person name="Reilly L.M."/>
            <person name="Guarino L.A."/>
            <person name="Hong T."/>
            <person name="Summers M.D."/>
        </authorList>
    </citation>
    <scope>NUCLEOTIDE SEQUENCE</scope>
    <source>
        <strain evidence="2">E2</strain>
    </source>
</reference>
<feature type="transmembrane region" description="Helical" evidence="1">
    <location>
        <begin position="74"/>
        <end position="91"/>
    </location>
</feature>
<feature type="transmembrane region" description="Helical" evidence="1">
    <location>
        <begin position="48"/>
        <end position="67"/>
    </location>
</feature>
<reference evidence="2" key="1">
    <citation type="journal article" date="1988" name="J. Virol.">
        <title>Functional mapping of Autographa california nuclear polyhedrosis virus genes required for late gene expression.</title>
        <authorList>
            <person name="Guarino L.A."/>
            <person name="Summers M.D."/>
        </authorList>
    </citation>
    <scope>NUCLEOTIDE SEQUENCE</scope>
    <source>
        <strain evidence="2">E2</strain>
    </source>
</reference>
<accession>Q65335</accession>
<proteinExistence type="predicted"/>
<protein>
    <submittedName>
        <fullName evidence="2">13.9 kDa protein</fullName>
    </submittedName>
</protein>
<keyword evidence="1" id="KW-1133">Transmembrane helix</keyword>
<organismHost>
    <name type="scientific">Lepidoptera</name>
    <name type="common">moths &amp; butterflies</name>
    <dbReference type="NCBI Taxonomy" id="7088"/>
</organismHost>
<reference evidence="2" key="4">
    <citation type="journal article" date="1991" name="Virology">
        <title>A baculovirus homolog of a Cu/Zn superoxide dismutase gene.</title>
        <authorList>
            <person name="Tomalski M.D."/>
            <person name="Eldridge R."/>
            <person name="Miller L.K."/>
        </authorList>
    </citation>
    <scope>NUCLEOTIDE SEQUENCE</scope>
    <source>
        <strain evidence="2">E2</strain>
    </source>
</reference>